<keyword evidence="6" id="KW-0630">Potassium</keyword>
<dbReference type="Proteomes" id="UP001152795">
    <property type="component" value="Unassembled WGS sequence"/>
</dbReference>
<dbReference type="InterPro" id="IPR005821">
    <property type="entry name" value="Ion_trans_dom"/>
</dbReference>
<dbReference type="PRINTS" id="PR00169">
    <property type="entry name" value="KCHANNEL"/>
</dbReference>
<dbReference type="InterPro" id="IPR003975">
    <property type="entry name" value="K_chnl_volt-dep_Kv4"/>
</dbReference>
<evidence type="ECO:0000256" key="9">
    <source>
        <dbReference type="ARBA" id="ARBA00023136"/>
    </source>
</evidence>
<dbReference type="GO" id="GO:0051260">
    <property type="term" value="P:protein homooligomerization"/>
    <property type="evidence" value="ECO:0007669"/>
    <property type="project" value="InterPro"/>
</dbReference>
<dbReference type="InterPro" id="IPR011333">
    <property type="entry name" value="SKP1/BTB/POZ_sf"/>
</dbReference>
<dbReference type="Gene3D" id="1.10.287.70">
    <property type="match status" value="1"/>
</dbReference>
<keyword evidence="8" id="KW-0406">Ion transport</keyword>
<sequence length="414" mass="48065">MLVAHMSINFIMSLLKKRWKKRKPNFRAIFHQEDFLRESDSSIEKAVFWTSNFLSVPSSGKSLLNLKTTQERCVKEQLNKMKIVINVGGERFVIAYKTIRLYPDTLLATQEIDRHFDKKRNEYFFDRDPEMFRYVFKFYTHDKIHFPMDECIQALIDEFKFFRIPLDIIKDCCYSEFHLEYENNTNATKLAKQNRPARPSTTSATNYTPLERSPNYASWFRELLFGSPTRESKAVTHVVLLCVVFNILGMILETLPCSTKSEKCGKLYAKSFFIFDTVCVVILTLEFAVTLAKAPKRKEYFCRVPNVTYFVSLVPAYITWFLYIVLGFRNIPEPLDDMFKALRVFRIVKIANSSSRLCETVAQIVSAARGLGLILLTCIIAIIVLSVLLYHLDDSCLHVPMGMWYFVVTMTSLG</sequence>
<dbReference type="InterPro" id="IPR000210">
    <property type="entry name" value="BTB/POZ_dom"/>
</dbReference>
<comment type="caution">
    <text evidence="11">The sequence shown here is derived from an EMBL/GenBank/DDBJ whole genome shotgun (WGS) entry which is preliminary data.</text>
</comment>
<dbReference type="PRINTS" id="PR01491">
    <property type="entry name" value="KVCHANNEL"/>
</dbReference>
<keyword evidence="12" id="KW-1185">Reference proteome</keyword>
<keyword evidence="5" id="KW-0631">Potassium channel</keyword>
<evidence type="ECO:0000256" key="1">
    <source>
        <dbReference type="ARBA" id="ARBA00004141"/>
    </source>
</evidence>
<comment type="subcellular location">
    <subcellularLocation>
        <location evidence="1">Membrane</location>
        <topology evidence="1">Multi-pass membrane protein</topology>
    </subcellularLocation>
</comment>
<keyword evidence="3" id="KW-0633">Potassium transport</keyword>
<protein>
    <submittedName>
        <fullName evidence="11">Potassium voltage-gated channel Shal-like</fullName>
    </submittedName>
</protein>
<dbReference type="Gene3D" id="3.30.710.10">
    <property type="entry name" value="Potassium Channel Kv1.1, Chain A"/>
    <property type="match status" value="1"/>
</dbReference>
<dbReference type="OrthoDB" id="5980119at2759"/>
<keyword evidence="4" id="KW-0812">Transmembrane</keyword>
<reference evidence="11" key="1">
    <citation type="submission" date="2020-04" db="EMBL/GenBank/DDBJ databases">
        <authorList>
            <person name="Alioto T."/>
            <person name="Alioto T."/>
            <person name="Gomez Garrido J."/>
        </authorList>
    </citation>
    <scope>NUCLEOTIDE SEQUENCE</scope>
    <source>
        <strain evidence="11">A484AB</strain>
    </source>
</reference>
<dbReference type="InterPro" id="IPR028325">
    <property type="entry name" value="VG_K_chnl"/>
</dbReference>
<dbReference type="PRINTS" id="PR01497">
    <property type="entry name" value="SHALCHANNEL"/>
</dbReference>
<proteinExistence type="predicted"/>
<keyword evidence="9" id="KW-0472">Membrane</keyword>
<evidence type="ECO:0000313" key="12">
    <source>
        <dbReference type="Proteomes" id="UP001152795"/>
    </source>
</evidence>
<evidence type="ECO:0000256" key="7">
    <source>
        <dbReference type="ARBA" id="ARBA00022989"/>
    </source>
</evidence>
<evidence type="ECO:0000256" key="8">
    <source>
        <dbReference type="ARBA" id="ARBA00023065"/>
    </source>
</evidence>
<dbReference type="InterPro" id="IPR003968">
    <property type="entry name" value="K_chnl_volt-dep_Kv"/>
</dbReference>
<dbReference type="EMBL" id="CACRXK020012400">
    <property type="protein sequence ID" value="CAB4023255.1"/>
    <property type="molecule type" value="Genomic_DNA"/>
</dbReference>
<dbReference type="AlphaFoldDB" id="A0A7D9L535"/>
<dbReference type="Pfam" id="PF02214">
    <property type="entry name" value="BTB_2"/>
    <property type="match status" value="1"/>
</dbReference>
<keyword evidence="2" id="KW-0813">Transport</keyword>
<dbReference type="SUPFAM" id="SSF81324">
    <property type="entry name" value="Voltage-gated potassium channels"/>
    <property type="match status" value="1"/>
</dbReference>
<dbReference type="Pfam" id="PF00520">
    <property type="entry name" value="Ion_trans"/>
    <property type="match status" value="1"/>
</dbReference>
<evidence type="ECO:0000256" key="4">
    <source>
        <dbReference type="ARBA" id="ARBA00022692"/>
    </source>
</evidence>
<evidence type="ECO:0000256" key="5">
    <source>
        <dbReference type="ARBA" id="ARBA00022826"/>
    </source>
</evidence>
<feature type="non-terminal residue" evidence="11">
    <location>
        <position position="1"/>
    </location>
</feature>
<keyword evidence="10" id="KW-0407">Ion channel</keyword>
<dbReference type="GO" id="GO:0005249">
    <property type="term" value="F:voltage-gated potassium channel activity"/>
    <property type="evidence" value="ECO:0007669"/>
    <property type="project" value="InterPro"/>
</dbReference>
<evidence type="ECO:0000256" key="3">
    <source>
        <dbReference type="ARBA" id="ARBA00022538"/>
    </source>
</evidence>
<dbReference type="SMART" id="SM00225">
    <property type="entry name" value="BTB"/>
    <property type="match status" value="1"/>
</dbReference>
<dbReference type="InterPro" id="IPR003131">
    <property type="entry name" value="T1-type_BTB"/>
</dbReference>
<dbReference type="GO" id="GO:0008076">
    <property type="term" value="C:voltage-gated potassium channel complex"/>
    <property type="evidence" value="ECO:0007669"/>
    <property type="project" value="InterPro"/>
</dbReference>
<dbReference type="PANTHER" id="PTHR11537">
    <property type="entry name" value="VOLTAGE-GATED POTASSIUM CHANNEL"/>
    <property type="match status" value="1"/>
</dbReference>
<evidence type="ECO:0000256" key="2">
    <source>
        <dbReference type="ARBA" id="ARBA00022448"/>
    </source>
</evidence>
<accession>A0A7D9L535</accession>
<name>A0A7D9L535_PARCT</name>
<dbReference type="PANTHER" id="PTHR11537:SF105">
    <property type="entry name" value="POTASSIUM VOLTAGE-GATED CHANNEL PROTEIN SHAL"/>
    <property type="match status" value="1"/>
</dbReference>
<evidence type="ECO:0000256" key="10">
    <source>
        <dbReference type="ARBA" id="ARBA00023303"/>
    </source>
</evidence>
<keyword evidence="7" id="KW-1133">Transmembrane helix</keyword>
<gene>
    <name evidence="11" type="ORF">PACLA_8A060256</name>
</gene>
<organism evidence="11 12">
    <name type="scientific">Paramuricea clavata</name>
    <name type="common">Red gorgonian</name>
    <name type="synonym">Violescent sea-whip</name>
    <dbReference type="NCBI Taxonomy" id="317549"/>
    <lineage>
        <taxon>Eukaryota</taxon>
        <taxon>Metazoa</taxon>
        <taxon>Cnidaria</taxon>
        <taxon>Anthozoa</taxon>
        <taxon>Octocorallia</taxon>
        <taxon>Malacalcyonacea</taxon>
        <taxon>Plexauridae</taxon>
        <taxon>Paramuricea</taxon>
    </lineage>
</organism>
<dbReference type="GO" id="GO:0001508">
    <property type="term" value="P:action potential"/>
    <property type="evidence" value="ECO:0007669"/>
    <property type="project" value="TreeGrafter"/>
</dbReference>
<dbReference type="SUPFAM" id="SSF54695">
    <property type="entry name" value="POZ domain"/>
    <property type="match status" value="1"/>
</dbReference>
<evidence type="ECO:0000256" key="6">
    <source>
        <dbReference type="ARBA" id="ARBA00022958"/>
    </source>
</evidence>
<evidence type="ECO:0000313" key="11">
    <source>
        <dbReference type="EMBL" id="CAB4023255.1"/>
    </source>
</evidence>